<keyword evidence="2" id="KW-1185">Reference proteome</keyword>
<name>A0AAE4AUR4_9HYPH</name>
<evidence type="ECO:0000313" key="2">
    <source>
        <dbReference type="Proteomes" id="UP001229244"/>
    </source>
</evidence>
<reference evidence="1" key="1">
    <citation type="submission" date="2023-07" db="EMBL/GenBank/DDBJ databases">
        <title>Genomic Encyclopedia of Type Strains, Phase IV (KMG-IV): sequencing the most valuable type-strain genomes for metagenomic binning, comparative biology and taxonomic classification.</title>
        <authorList>
            <person name="Goeker M."/>
        </authorList>
    </citation>
    <scope>NUCLEOTIDE SEQUENCE</scope>
    <source>
        <strain evidence="1">DSM 21202</strain>
    </source>
</reference>
<proteinExistence type="predicted"/>
<protein>
    <submittedName>
        <fullName evidence="1">Uncharacterized protein</fullName>
    </submittedName>
</protein>
<dbReference type="RefSeq" id="WP_306887656.1">
    <property type="nucleotide sequence ID" value="NZ_JAUSUL010000008.1"/>
</dbReference>
<dbReference type="EMBL" id="JAUSUL010000008">
    <property type="protein sequence ID" value="MDQ0317728.1"/>
    <property type="molecule type" value="Genomic_DNA"/>
</dbReference>
<comment type="caution">
    <text evidence="1">The sequence shown here is derived from an EMBL/GenBank/DDBJ whole genome shotgun (WGS) entry which is preliminary data.</text>
</comment>
<dbReference type="AlphaFoldDB" id="A0AAE4AUR4"/>
<accession>A0AAE4AUR4</accession>
<dbReference type="Proteomes" id="UP001229244">
    <property type="component" value="Unassembled WGS sequence"/>
</dbReference>
<gene>
    <name evidence="1" type="ORF">J2S73_004215</name>
</gene>
<organism evidence="1 2">
    <name type="scientific">Amorphus orientalis</name>
    <dbReference type="NCBI Taxonomy" id="649198"/>
    <lineage>
        <taxon>Bacteria</taxon>
        <taxon>Pseudomonadati</taxon>
        <taxon>Pseudomonadota</taxon>
        <taxon>Alphaproteobacteria</taxon>
        <taxon>Hyphomicrobiales</taxon>
        <taxon>Amorphaceae</taxon>
        <taxon>Amorphus</taxon>
    </lineage>
</organism>
<sequence length="78" mass="8576">MAAFVGLLLGLALMIIGYVLMPKPKGPKPPAVTELEGPTAEAGRPIMVIFGEVTIKSPNFLWWGNKYHVKRSRRTGKK</sequence>
<evidence type="ECO:0000313" key="1">
    <source>
        <dbReference type="EMBL" id="MDQ0317728.1"/>
    </source>
</evidence>